<dbReference type="InterPro" id="IPR006916">
    <property type="entry name" value="POPDC1-3"/>
</dbReference>
<proteinExistence type="predicted"/>
<feature type="signal peptide" evidence="8">
    <location>
        <begin position="1"/>
        <end position="17"/>
    </location>
</feature>
<dbReference type="InterPro" id="IPR014710">
    <property type="entry name" value="RmlC-like_jellyroll"/>
</dbReference>
<dbReference type="Gene3D" id="2.60.120.10">
    <property type="entry name" value="Jelly Rolls"/>
    <property type="match status" value="1"/>
</dbReference>
<evidence type="ECO:0000259" key="9">
    <source>
        <dbReference type="PROSITE" id="PS50042"/>
    </source>
</evidence>
<feature type="domain" description="Cyclic nucleotide-binding" evidence="9">
    <location>
        <begin position="199"/>
        <end position="302"/>
    </location>
</feature>
<evidence type="ECO:0000313" key="10">
    <source>
        <dbReference type="EMBL" id="KAK7254516.1"/>
    </source>
</evidence>
<feature type="chain" id="PRO_5046184207" description="Cyclic nucleotide-binding domain-containing protein" evidence="8">
    <location>
        <begin position="18"/>
        <end position="543"/>
    </location>
</feature>
<dbReference type="Proteomes" id="UP001363151">
    <property type="component" value="Unassembled WGS sequence"/>
</dbReference>
<keyword evidence="4" id="KW-0217">Developmental protein</keyword>
<keyword evidence="6" id="KW-0965">Cell junction</keyword>
<keyword evidence="11" id="KW-1185">Reference proteome</keyword>
<dbReference type="PROSITE" id="PS50042">
    <property type="entry name" value="CNMP_BINDING_3"/>
    <property type="match status" value="1"/>
</dbReference>
<keyword evidence="5" id="KW-0130">Cell adhesion</keyword>
<gene>
    <name evidence="10" type="ORF">SO694_00011369</name>
</gene>
<reference evidence="10 11" key="1">
    <citation type="submission" date="2024-03" db="EMBL/GenBank/DDBJ databases">
        <title>Aureococcus anophagefferens CCMP1851 and Kratosvirus quantuckense: Draft genome of a second virus-susceptible host strain in the model system.</title>
        <authorList>
            <person name="Chase E."/>
            <person name="Truchon A.R."/>
            <person name="Schepens W."/>
            <person name="Wilhelm S.W."/>
        </authorList>
    </citation>
    <scope>NUCLEOTIDE SEQUENCE [LARGE SCALE GENOMIC DNA]</scope>
    <source>
        <strain evidence="10 11">CCMP1851</strain>
    </source>
</reference>
<dbReference type="InterPro" id="IPR018490">
    <property type="entry name" value="cNMP-bd_dom_sf"/>
</dbReference>
<keyword evidence="8" id="KW-0732">Signal</keyword>
<dbReference type="PANTHER" id="PTHR12101">
    <property type="entry name" value="POPEYE DOMAIN CONTAINING PROTEIN"/>
    <property type="match status" value="1"/>
</dbReference>
<organism evidence="10 11">
    <name type="scientific">Aureococcus anophagefferens</name>
    <name type="common">Harmful bloom alga</name>
    <dbReference type="NCBI Taxonomy" id="44056"/>
    <lineage>
        <taxon>Eukaryota</taxon>
        <taxon>Sar</taxon>
        <taxon>Stramenopiles</taxon>
        <taxon>Ochrophyta</taxon>
        <taxon>Pelagophyceae</taxon>
        <taxon>Pelagomonadales</taxon>
        <taxon>Pelagomonadaceae</taxon>
        <taxon>Aureococcus</taxon>
    </lineage>
</organism>
<evidence type="ECO:0000256" key="1">
    <source>
        <dbReference type="ARBA" id="ARBA00004124"/>
    </source>
</evidence>
<sequence length="543" mass="59304">MAARRLALLAFAAGAHALAPTPSRRRPARAVAVRSSTNVDKYPAPRRSRSNNFVTSLGLERDKALQALSTLDRGEFRWEFLTPWLDRELTRVDKVIVCSAFIGVAIVGQKLLEPQTAISQHLSYIANFFSYTIGNQIGYRVIAILASLLEIFAYGVEDGGFGVREDAIPETYNVLFIVVNLYYVLRWTLNRIDTLGLALLDDTEEQLYERCFEPLGVKPYQYLKLLGNAEWVEPDERVALTIEGEPVRKLFVSIDGDFDVVSGGTRVASIPPFQIIGEVALLENLQSADGEFHQASRATVLADPGSSYICWPHETLYELKESDEEFARAMSLAIARTLSHKLGSARAATGKLLERQAADGDGAAKDLVAVRSVLSPADERLYTSCFLRRGFDDERAFAALMKASRAETAGDSEDASEQILLLESAKPPAMVVLTSGSAEGFVDGLKVQSFAPLQLVGAQPLLENLLMYETQALTARGYAVSAETVVIAPGSTFVSFYEDDVRRAAAAAPELLAALRALYVSETRRARAVPVLASQDAVEAKAL</sequence>
<name>A0ABR1GFC6_AURAN</name>
<evidence type="ECO:0000256" key="2">
    <source>
        <dbReference type="ARBA" id="ARBA00004435"/>
    </source>
</evidence>
<comment type="caution">
    <text evidence="10">The sequence shown here is derived from an EMBL/GenBank/DDBJ whole genome shotgun (WGS) entry which is preliminary data.</text>
</comment>
<evidence type="ECO:0000313" key="11">
    <source>
        <dbReference type="Proteomes" id="UP001363151"/>
    </source>
</evidence>
<accession>A0ABR1GFC6</accession>
<evidence type="ECO:0000256" key="5">
    <source>
        <dbReference type="ARBA" id="ARBA00022889"/>
    </source>
</evidence>
<protein>
    <recommendedName>
        <fullName evidence="9">Cyclic nucleotide-binding domain-containing protein</fullName>
    </recommendedName>
</protein>
<dbReference type="PANTHER" id="PTHR12101:SF17">
    <property type="entry name" value="BLOOD VESSEL EPICARDIAL SUBSTANCE"/>
    <property type="match status" value="1"/>
</dbReference>
<dbReference type="EMBL" id="JBBJCI010000024">
    <property type="protein sequence ID" value="KAK7254516.1"/>
    <property type="molecule type" value="Genomic_DNA"/>
</dbReference>
<keyword evidence="3" id="KW-0796">Tight junction</keyword>
<evidence type="ECO:0000256" key="7">
    <source>
        <dbReference type="ARBA" id="ARBA00023180"/>
    </source>
</evidence>
<evidence type="ECO:0000256" key="6">
    <source>
        <dbReference type="ARBA" id="ARBA00022949"/>
    </source>
</evidence>
<evidence type="ECO:0000256" key="4">
    <source>
        <dbReference type="ARBA" id="ARBA00022473"/>
    </source>
</evidence>
<evidence type="ECO:0000256" key="3">
    <source>
        <dbReference type="ARBA" id="ARBA00022427"/>
    </source>
</evidence>
<dbReference type="SUPFAM" id="SSF51206">
    <property type="entry name" value="cAMP-binding domain-like"/>
    <property type="match status" value="1"/>
</dbReference>
<comment type="subcellular location">
    <subcellularLocation>
        <location evidence="2">Cell junction</location>
        <location evidence="2">Tight junction</location>
    </subcellularLocation>
    <subcellularLocation>
        <location evidence="1">Lateral cell membrane</location>
    </subcellularLocation>
</comment>
<dbReference type="InterPro" id="IPR000595">
    <property type="entry name" value="cNMP-bd_dom"/>
</dbReference>
<keyword evidence="7" id="KW-0325">Glycoprotein</keyword>
<evidence type="ECO:0000256" key="8">
    <source>
        <dbReference type="SAM" id="SignalP"/>
    </source>
</evidence>